<reference evidence="2 3" key="1">
    <citation type="submission" date="2023-10" db="EMBL/GenBank/DDBJ databases">
        <title>Two novel species belonging to the OM43/NOR5 clade.</title>
        <authorList>
            <person name="Park M."/>
        </authorList>
    </citation>
    <scope>NUCLEOTIDE SEQUENCE [LARGE SCALE GENOMIC DNA]</scope>
    <source>
        <strain evidence="2 3">IMCC43200</strain>
    </source>
</reference>
<evidence type="ECO:0000313" key="2">
    <source>
        <dbReference type="EMBL" id="WOJ93010.1"/>
    </source>
</evidence>
<proteinExistence type="predicted"/>
<dbReference type="Proteomes" id="UP001626537">
    <property type="component" value="Chromosome"/>
</dbReference>
<protein>
    <submittedName>
        <fullName evidence="2">CoA pyrophosphatase</fullName>
        <ecNumber evidence="2">3.6.1.55</ecNumber>
    </submittedName>
</protein>
<dbReference type="Pfam" id="PF00293">
    <property type="entry name" value="NUDIX"/>
    <property type="match status" value="1"/>
</dbReference>
<dbReference type="Gene3D" id="3.90.79.10">
    <property type="entry name" value="Nucleoside Triphosphate Pyrophosphohydrolase"/>
    <property type="match status" value="1"/>
</dbReference>
<accession>A0ABZ0I1I4</accession>
<sequence>MSISLLQMAESGLASHRPSRKWLKGIMKRASVALILQLRDGELGVWMIRRAEHEGDPWSGQMAFPGGRMEAEDENGLATARRETEEEIGLHLGTLEPCIGKLSELNAVNSRFRGLVISPYVFHLKRSVNFHPNYEVAEVVWVPLEFLLDTDNREEMVWERNGIRLRMPCYFYEERRIWGLSLRMLDELMDVVAGKSPERRRWRRR</sequence>
<evidence type="ECO:0000313" key="3">
    <source>
        <dbReference type="Proteomes" id="UP001626537"/>
    </source>
</evidence>
<dbReference type="PANTHER" id="PTHR12992">
    <property type="entry name" value="NUDIX HYDROLASE"/>
    <property type="match status" value="1"/>
</dbReference>
<dbReference type="InterPro" id="IPR015797">
    <property type="entry name" value="NUDIX_hydrolase-like_dom_sf"/>
</dbReference>
<keyword evidence="3" id="KW-1185">Reference proteome</keyword>
<dbReference type="PROSITE" id="PS51462">
    <property type="entry name" value="NUDIX"/>
    <property type="match status" value="1"/>
</dbReference>
<name>A0ABZ0I1I4_9GAMM</name>
<dbReference type="InterPro" id="IPR045121">
    <property type="entry name" value="CoAse"/>
</dbReference>
<dbReference type="CDD" id="cd03426">
    <property type="entry name" value="NUDIX_CoAse_Nudt7"/>
    <property type="match status" value="1"/>
</dbReference>
<gene>
    <name evidence="2" type="ORF">R0135_14635</name>
</gene>
<dbReference type="EMBL" id="CP136864">
    <property type="protein sequence ID" value="WOJ93010.1"/>
    <property type="molecule type" value="Genomic_DNA"/>
</dbReference>
<dbReference type="PANTHER" id="PTHR12992:SF44">
    <property type="entry name" value="NUDIX HYDROLASE DOMAIN-CONTAINING PROTEIN"/>
    <property type="match status" value="1"/>
</dbReference>
<dbReference type="GO" id="GO:0035539">
    <property type="term" value="F:8-oxo-7,8-dihydrodeoxyguanosine triphosphate pyrophosphatase activity"/>
    <property type="evidence" value="ECO:0007669"/>
    <property type="project" value="UniProtKB-EC"/>
</dbReference>
<organism evidence="2 3">
    <name type="scientific">Congregibacter variabilis</name>
    <dbReference type="NCBI Taxonomy" id="3081200"/>
    <lineage>
        <taxon>Bacteria</taxon>
        <taxon>Pseudomonadati</taxon>
        <taxon>Pseudomonadota</taxon>
        <taxon>Gammaproteobacteria</taxon>
        <taxon>Cellvibrionales</taxon>
        <taxon>Halieaceae</taxon>
        <taxon>Congregibacter</taxon>
    </lineage>
</organism>
<dbReference type="EC" id="3.6.1.55" evidence="2"/>
<dbReference type="SUPFAM" id="SSF55811">
    <property type="entry name" value="Nudix"/>
    <property type="match status" value="1"/>
</dbReference>
<keyword evidence="2" id="KW-0378">Hydrolase</keyword>
<evidence type="ECO:0000259" key="1">
    <source>
        <dbReference type="PROSITE" id="PS51462"/>
    </source>
</evidence>
<feature type="domain" description="Nudix hydrolase" evidence="1">
    <location>
        <begin position="27"/>
        <end position="167"/>
    </location>
</feature>
<dbReference type="InterPro" id="IPR000086">
    <property type="entry name" value="NUDIX_hydrolase_dom"/>
</dbReference>
<dbReference type="RefSeq" id="WP_407347670.1">
    <property type="nucleotide sequence ID" value="NZ_CP136864.1"/>
</dbReference>